<evidence type="ECO:0000256" key="5">
    <source>
        <dbReference type="ARBA" id="ARBA00022840"/>
    </source>
</evidence>
<dbReference type="InterPro" id="IPR001752">
    <property type="entry name" value="Kinesin_motor_dom"/>
</dbReference>
<dbReference type="InterPro" id="IPR036961">
    <property type="entry name" value="Kinesin_motor_dom_sf"/>
</dbReference>
<accession>A0BSR7</accession>
<dbReference type="RefSeq" id="XP_001428982.1">
    <property type="nucleotide sequence ID" value="XM_001428945.1"/>
</dbReference>
<name>A0BSR7_PARTE</name>
<dbReference type="OrthoDB" id="3176171at2759"/>
<dbReference type="InterPro" id="IPR019821">
    <property type="entry name" value="Kinesin_motor_CS"/>
</dbReference>
<keyword evidence="5 9" id="KW-0067">ATP-binding</keyword>
<feature type="coiled-coil region" evidence="11">
    <location>
        <begin position="587"/>
        <end position="641"/>
    </location>
</feature>
<dbReference type="Gene3D" id="3.40.850.10">
    <property type="entry name" value="Kinesin motor domain"/>
    <property type="match status" value="1"/>
</dbReference>
<reference evidence="13 14" key="1">
    <citation type="journal article" date="2006" name="Nature">
        <title>Global trends of whole-genome duplications revealed by the ciliate Paramecium tetraurelia.</title>
        <authorList>
            <consortium name="Genoscope"/>
            <person name="Aury J.-M."/>
            <person name="Jaillon O."/>
            <person name="Duret L."/>
            <person name="Noel B."/>
            <person name="Jubin C."/>
            <person name="Porcel B.M."/>
            <person name="Segurens B."/>
            <person name="Daubin V."/>
            <person name="Anthouard V."/>
            <person name="Aiach N."/>
            <person name="Arnaiz O."/>
            <person name="Billaut A."/>
            <person name="Beisson J."/>
            <person name="Blanc I."/>
            <person name="Bouhouche K."/>
            <person name="Camara F."/>
            <person name="Duharcourt S."/>
            <person name="Guigo R."/>
            <person name="Gogendeau D."/>
            <person name="Katinka M."/>
            <person name="Keller A.-M."/>
            <person name="Kissmehl R."/>
            <person name="Klotz C."/>
            <person name="Koll F."/>
            <person name="Le Moue A."/>
            <person name="Lepere C."/>
            <person name="Malinsky S."/>
            <person name="Nowacki M."/>
            <person name="Nowak J.K."/>
            <person name="Plattner H."/>
            <person name="Poulain J."/>
            <person name="Ruiz F."/>
            <person name="Serrano V."/>
            <person name="Zagulski M."/>
            <person name="Dessen P."/>
            <person name="Betermier M."/>
            <person name="Weissenbach J."/>
            <person name="Scarpelli C."/>
            <person name="Schachter V."/>
            <person name="Sperling L."/>
            <person name="Meyer E."/>
            <person name="Cohen J."/>
            <person name="Wincker P."/>
        </authorList>
    </citation>
    <scope>NUCLEOTIDE SEQUENCE [LARGE SCALE GENOMIC DNA]</scope>
    <source>
        <strain evidence="13 14">Stock d4-2</strain>
    </source>
</reference>
<dbReference type="PRINTS" id="PR00380">
    <property type="entry name" value="KINESINHEAVY"/>
</dbReference>
<evidence type="ECO:0000256" key="1">
    <source>
        <dbReference type="ARBA" id="ARBA00004245"/>
    </source>
</evidence>
<keyword evidence="3 10" id="KW-0493">Microtubule</keyword>
<evidence type="ECO:0000256" key="11">
    <source>
        <dbReference type="SAM" id="Coils"/>
    </source>
</evidence>
<dbReference type="PROSITE" id="PS50067">
    <property type="entry name" value="KINESIN_MOTOR_2"/>
    <property type="match status" value="1"/>
</dbReference>
<keyword evidence="4 9" id="KW-0547">Nucleotide-binding</keyword>
<evidence type="ECO:0000313" key="14">
    <source>
        <dbReference type="Proteomes" id="UP000000600"/>
    </source>
</evidence>
<dbReference type="SMART" id="SM00129">
    <property type="entry name" value="KISc"/>
    <property type="match status" value="1"/>
</dbReference>
<dbReference type="FunFam" id="3.40.850.10:FF:000012">
    <property type="entry name" value="Kinesin-like protein"/>
    <property type="match status" value="1"/>
</dbReference>
<dbReference type="GeneID" id="5014766"/>
<evidence type="ECO:0000259" key="12">
    <source>
        <dbReference type="PROSITE" id="PS50067"/>
    </source>
</evidence>
<dbReference type="Pfam" id="PF00225">
    <property type="entry name" value="Kinesin"/>
    <property type="match status" value="1"/>
</dbReference>
<dbReference type="InParanoid" id="A0BSR7"/>
<feature type="binding site" evidence="9">
    <location>
        <begin position="95"/>
        <end position="102"/>
    </location>
    <ligand>
        <name>ATP</name>
        <dbReference type="ChEBI" id="CHEBI:30616"/>
    </ligand>
</feature>
<evidence type="ECO:0000256" key="10">
    <source>
        <dbReference type="RuleBase" id="RU000394"/>
    </source>
</evidence>
<keyword evidence="11" id="KW-0175">Coiled coil</keyword>
<dbReference type="EMBL" id="CT868014">
    <property type="protein sequence ID" value="CAK61584.1"/>
    <property type="molecule type" value="Genomic_DNA"/>
</dbReference>
<evidence type="ECO:0000313" key="13">
    <source>
        <dbReference type="EMBL" id="CAK61584.1"/>
    </source>
</evidence>
<keyword evidence="6 9" id="KW-0505">Motor protein</keyword>
<dbReference type="GO" id="GO:0007019">
    <property type="term" value="P:microtubule depolymerization"/>
    <property type="evidence" value="ECO:0000318"/>
    <property type="project" value="GO_Central"/>
</dbReference>
<proteinExistence type="inferred from homology"/>
<keyword evidence="14" id="KW-1185">Reference proteome</keyword>
<comment type="subcellular location">
    <subcellularLocation>
        <location evidence="1">Cytoplasm</location>
        <location evidence="1">Cytoskeleton</location>
    </subcellularLocation>
</comment>
<dbReference type="GO" id="GO:0008017">
    <property type="term" value="F:microtubule binding"/>
    <property type="evidence" value="ECO:0007669"/>
    <property type="project" value="InterPro"/>
</dbReference>
<dbReference type="GO" id="GO:0003777">
    <property type="term" value="F:microtubule motor activity"/>
    <property type="evidence" value="ECO:0000318"/>
    <property type="project" value="GO_Central"/>
</dbReference>
<evidence type="ECO:0000256" key="6">
    <source>
        <dbReference type="ARBA" id="ARBA00023175"/>
    </source>
</evidence>
<evidence type="ECO:0000256" key="9">
    <source>
        <dbReference type="PROSITE-ProRule" id="PRU00283"/>
    </source>
</evidence>
<organism evidence="13 14">
    <name type="scientific">Paramecium tetraurelia</name>
    <dbReference type="NCBI Taxonomy" id="5888"/>
    <lineage>
        <taxon>Eukaryota</taxon>
        <taxon>Sar</taxon>
        <taxon>Alveolata</taxon>
        <taxon>Ciliophora</taxon>
        <taxon>Intramacronucleata</taxon>
        <taxon>Oligohymenophorea</taxon>
        <taxon>Peniculida</taxon>
        <taxon>Parameciidae</taxon>
        <taxon>Paramecium</taxon>
    </lineage>
</organism>
<feature type="domain" description="Kinesin motor" evidence="12">
    <location>
        <begin position="5"/>
        <end position="328"/>
    </location>
</feature>
<evidence type="ECO:0000256" key="3">
    <source>
        <dbReference type="ARBA" id="ARBA00022701"/>
    </source>
</evidence>
<dbReference type="InterPro" id="IPR027417">
    <property type="entry name" value="P-loop_NTPase"/>
</dbReference>
<sequence length="643" mass="73343">MDTPKITVVIRKRPLGKKELIRGDQDIVSVQDQQTVILSEIKQKVDLTKYIEQHHFNFDKAFDETIDNQGLYHSAVRPIIQAAFNKAKCTCFAYGQTGSGKTYTMLGDPDQGVPGLYVMASYDIFAMVQKAEYQHLVISISFYEIYCGKLFDLLNDRSQLAAQEDAKGNVQIKGLSEKKINNVQQLMQIIQYGQSSRITSSNSANSESSRSHAILQITLRNNKQIHGKLSFIDLAGSERGADVRDQDKTTRVDGAEINKSLLALKECIRALDLNKNHTPFRGSKLTLVLKDSLVGNCRTVMIGNISPSSANSEHTLNTLRYADRVKELKKPQEQKNIDNPNRELFLAREDNNVIRREYKNPDSDDQEDCSTNFGQQGSQGVYKVNNSKNVLLPPVIQVNRTQSAHNRLSLNEAPSNKYQNPLNKMSNVRQSNNTLQQLPPKPQPLPQHLSSINKAPLFPPYHNHIPDSLFPPDKTQSLSSQNLNQPYPPTYNFFQNPIPPSEINDGYVGDDDLQDNLLLEDAEPEIEQKNKALTNQFLELDSRVLQEEDEIIISHRNHIDDMVETCKSDMCLLNSLDQKFVNSKDYFQQLKDKLLIKQNKIEEFINKLNLYDQLFEQRSQIECELQNAQKYNQRNENFNQLIQ</sequence>
<dbReference type="PROSITE" id="PS00411">
    <property type="entry name" value="KINESIN_MOTOR_1"/>
    <property type="match status" value="1"/>
</dbReference>
<keyword evidence="2" id="KW-0963">Cytoplasm</keyword>
<dbReference type="AlphaFoldDB" id="A0BSR7"/>
<evidence type="ECO:0000256" key="2">
    <source>
        <dbReference type="ARBA" id="ARBA00022490"/>
    </source>
</evidence>
<keyword evidence="7" id="KW-0206">Cytoskeleton</keyword>
<dbReference type="Proteomes" id="UP000000600">
    <property type="component" value="Unassembled WGS sequence"/>
</dbReference>
<comment type="similarity">
    <text evidence="8">Belongs to the TRAFAC class myosin-kinesin ATPase superfamily. Kinesin family. KIN-13 subfamily.</text>
</comment>
<protein>
    <recommendedName>
        <fullName evidence="10">Kinesin-like protein</fullName>
    </recommendedName>
</protein>
<evidence type="ECO:0000256" key="7">
    <source>
        <dbReference type="ARBA" id="ARBA00023212"/>
    </source>
</evidence>
<dbReference type="PANTHER" id="PTHR47971:SF8">
    <property type="entry name" value="KINESIN-LIKE PROTEIN"/>
    <property type="match status" value="1"/>
</dbReference>
<dbReference type="GO" id="GO:0007018">
    <property type="term" value="P:microtubule-based movement"/>
    <property type="evidence" value="ECO:0007669"/>
    <property type="project" value="InterPro"/>
</dbReference>
<gene>
    <name evidence="13" type="ORF">GSPATT00031816001</name>
</gene>
<dbReference type="KEGG" id="ptm:GSPATT00031816001"/>
<dbReference type="InterPro" id="IPR027640">
    <property type="entry name" value="Kinesin-like_fam"/>
</dbReference>
<dbReference type="SUPFAM" id="SSF52540">
    <property type="entry name" value="P-loop containing nucleoside triphosphate hydrolases"/>
    <property type="match status" value="1"/>
</dbReference>
<dbReference type="GO" id="GO:0005874">
    <property type="term" value="C:microtubule"/>
    <property type="evidence" value="ECO:0000318"/>
    <property type="project" value="GO_Central"/>
</dbReference>
<evidence type="ECO:0000256" key="8">
    <source>
        <dbReference type="ARBA" id="ARBA00061030"/>
    </source>
</evidence>
<dbReference type="GO" id="GO:0005524">
    <property type="term" value="F:ATP binding"/>
    <property type="evidence" value="ECO:0007669"/>
    <property type="project" value="UniProtKB-UniRule"/>
</dbReference>
<dbReference type="STRING" id="5888.A0BSR7"/>
<dbReference type="CDD" id="cd01367">
    <property type="entry name" value="KISc_KIF2_like"/>
    <property type="match status" value="1"/>
</dbReference>
<dbReference type="HOGENOM" id="CLU_001485_19_2_1"/>
<dbReference type="eggNOG" id="KOG0246">
    <property type="taxonomic scope" value="Eukaryota"/>
</dbReference>
<dbReference type="PANTHER" id="PTHR47971">
    <property type="entry name" value="KINESIN-RELATED PROTEIN 6"/>
    <property type="match status" value="1"/>
</dbReference>
<evidence type="ECO:0000256" key="4">
    <source>
        <dbReference type="ARBA" id="ARBA00022741"/>
    </source>
</evidence>
<dbReference type="OMA" id="HRNHIDD"/>